<name>A0ABU2FVR7_9EURY</name>
<protein>
    <recommendedName>
        <fullName evidence="4">DUF4282 domain-containing protein</fullName>
    </recommendedName>
</protein>
<reference evidence="2 3" key="1">
    <citation type="submission" date="2022-06" db="EMBL/GenBank/DDBJ databases">
        <title>Halomicroarcula sp. a new haloarchaeum isolate from saline soil.</title>
        <authorList>
            <person name="Strakova D."/>
            <person name="Galisteo C."/>
            <person name="Sanchez-Porro C."/>
            <person name="Ventosa A."/>
        </authorList>
    </citation>
    <scope>NUCLEOTIDE SEQUENCE [LARGE SCALE GENOMIC DNA]</scope>
    <source>
        <strain evidence="2 3">S3CR25-11</strain>
    </source>
</reference>
<gene>
    <name evidence="2" type="ORF">NDI86_19955</name>
</gene>
<keyword evidence="1" id="KW-0812">Transmembrane</keyword>
<keyword evidence="1" id="KW-1133">Transmembrane helix</keyword>
<dbReference type="RefSeq" id="WP_310902061.1">
    <property type="nucleotide sequence ID" value="NZ_JAMQOS010000008.1"/>
</dbReference>
<organism evidence="2 3">
    <name type="scientific">Haloarcula onubensis</name>
    <dbReference type="NCBI Taxonomy" id="2950539"/>
    <lineage>
        <taxon>Archaea</taxon>
        <taxon>Methanobacteriati</taxon>
        <taxon>Methanobacteriota</taxon>
        <taxon>Stenosarchaea group</taxon>
        <taxon>Halobacteria</taxon>
        <taxon>Halobacteriales</taxon>
        <taxon>Haloarculaceae</taxon>
        <taxon>Haloarcula</taxon>
    </lineage>
</organism>
<dbReference type="EMBL" id="JAMQOS010000008">
    <property type="protein sequence ID" value="MDS0284372.1"/>
    <property type="molecule type" value="Genomic_DNA"/>
</dbReference>
<evidence type="ECO:0000256" key="1">
    <source>
        <dbReference type="SAM" id="Phobius"/>
    </source>
</evidence>
<accession>A0ABU2FVR7</accession>
<proteinExistence type="predicted"/>
<sequence>MATKSADSDSGHPQPGVWLRFLFWVYDRFYNASAFELIRNWVVLGFVVLSLLLEFAPGVFKTILIMIVLLPVILAALVVKVVPIIASAVGWGERLGLMTADDRVSIAAKAIRLVSGGEDALEHLLEWFRR</sequence>
<feature type="transmembrane region" description="Helical" evidence="1">
    <location>
        <begin position="38"/>
        <end position="56"/>
    </location>
</feature>
<comment type="caution">
    <text evidence="2">The sequence shown here is derived from an EMBL/GenBank/DDBJ whole genome shotgun (WGS) entry which is preliminary data.</text>
</comment>
<evidence type="ECO:0000313" key="2">
    <source>
        <dbReference type="EMBL" id="MDS0284372.1"/>
    </source>
</evidence>
<evidence type="ECO:0000313" key="3">
    <source>
        <dbReference type="Proteomes" id="UP001268864"/>
    </source>
</evidence>
<evidence type="ECO:0008006" key="4">
    <source>
        <dbReference type="Google" id="ProtNLM"/>
    </source>
</evidence>
<dbReference type="Proteomes" id="UP001268864">
    <property type="component" value="Unassembled WGS sequence"/>
</dbReference>
<keyword evidence="3" id="KW-1185">Reference proteome</keyword>
<keyword evidence="1" id="KW-0472">Membrane</keyword>
<feature type="transmembrane region" description="Helical" evidence="1">
    <location>
        <begin position="63"/>
        <end position="89"/>
    </location>
</feature>